<dbReference type="EMBL" id="MRCU01000004">
    <property type="protein sequence ID" value="RKK19651.1"/>
    <property type="molecule type" value="Genomic_DNA"/>
</dbReference>
<accession>A0A3L6NN83</accession>
<dbReference type="Proteomes" id="UP000270866">
    <property type="component" value="Chromosome 7"/>
</dbReference>
<sequence length="47" mass="5024">MIALGAGCESLTSMSVSFFTRLCESLNLVLSCEMVYKCTPDPSHHGG</sequence>
<gene>
    <name evidence="1" type="ORF">BFJ65_g6366</name>
</gene>
<organism evidence="1">
    <name type="scientific">Fusarium oxysporum f. sp. cepae</name>
    <dbReference type="NCBI Taxonomy" id="396571"/>
    <lineage>
        <taxon>Eukaryota</taxon>
        <taxon>Fungi</taxon>
        <taxon>Dikarya</taxon>
        <taxon>Ascomycota</taxon>
        <taxon>Pezizomycotina</taxon>
        <taxon>Sordariomycetes</taxon>
        <taxon>Hypocreomycetidae</taxon>
        <taxon>Hypocreales</taxon>
        <taxon>Nectriaceae</taxon>
        <taxon>Fusarium</taxon>
        <taxon>Fusarium oxysporum species complex</taxon>
    </lineage>
</organism>
<evidence type="ECO:0000313" key="1">
    <source>
        <dbReference type="EMBL" id="RKK19651.1"/>
    </source>
</evidence>
<proteinExistence type="predicted"/>
<reference evidence="1" key="1">
    <citation type="journal article" date="2018" name="Sci. Rep.">
        <title>Characterisation of pathogen-specific regions and novel effector candidates in Fusarium oxysporum f. sp. cepae.</title>
        <authorList>
            <person name="Armitage A.D."/>
            <person name="Taylor A."/>
            <person name="Sobczyk M.K."/>
            <person name="Baxter L."/>
            <person name="Greenfield B.P."/>
            <person name="Bates H.J."/>
            <person name="Wilson F."/>
            <person name="Jackson A.C."/>
            <person name="Ott S."/>
            <person name="Harrison R.J."/>
            <person name="Clarkson J.P."/>
        </authorList>
    </citation>
    <scope>NUCLEOTIDE SEQUENCE [LARGE SCALE GENOMIC DNA]</scope>
    <source>
        <strain evidence="1">FoC_Fus2</strain>
    </source>
</reference>
<protein>
    <submittedName>
        <fullName evidence="1">Uncharacterized protein</fullName>
    </submittedName>
</protein>
<dbReference type="AlphaFoldDB" id="A0A3L6NN83"/>
<comment type="caution">
    <text evidence="1">The sequence shown here is derived from an EMBL/GenBank/DDBJ whole genome shotgun (WGS) entry which is preliminary data.</text>
</comment>
<name>A0A3L6NN83_FUSOX</name>